<dbReference type="Proteomes" id="UP001195483">
    <property type="component" value="Unassembled WGS sequence"/>
</dbReference>
<feature type="non-terminal residue" evidence="2">
    <location>
        <position position="77"/>
    </location>
</feature>
<keyword evidence="3" id="KW-1185">Reference proteome</keyword>
<gene>
    <name evidence="2" type="ORF">CHS0354_034880</name>
</gene>
<name>A0AAE0S7T8_9BIVA</name>
<sequence>MTTGHTSMGHQKDTKQEGGKRNNYKKTQIRPSRKFSIRKTQTGRTTSIAIMKRCINFHRLYHKINNLSAVTRKSSQS</sequence>
<organism evidence="2 3">
    <name type="scientific">Potamilus streckersoni</name>
    <dbReference type="NCBI Taxonomy" id="2493646"/>
    <lineage>
        <taxon>Eukaryota</taxon>
        <taxon>Metazoa</taxon>
        <taxon>Spiralia</taxon>
        <taxon>Lophotrochozoa</taxon>
        <taxon>Mollusca</taxon>
        <taxon>Bivalvia</taxon>
        <taxon>Autobranchia</taxon>
        <taxon>Heteroconchia</taxon>
        <taxon>Palaeoheterodonta</taxon>
        <taxon>Unionida</taxon>
        <taxon>Unionoidea</taxon>
        <taxon>Unionidae</taxon>
        <taxon>Ambleminae</taxon>
        <taxon>Lampsilini</taxon>
        <taxon>Potamilus</taxon>
    </lineage>
</organism>
<feature type="compositionally biased region" description="Basic residues" evidence="1">
    <location>
        <begin position="22"/>
        <end position="37"/>
    </location>
</feature>
<feature type="region of interest" description="Disordered" evidence="1">
    <location>
        <begin position="1"/>
        <end position="42"/>
    </location>
</feature>
<dbReference type="EMBL" id="JAEAOA010002048">
    <property type="protein sequence ID" value="KAK3586842.1"/>
    <property type="molecule type" value="Genomic_DNA"/>
</dbReference>
<evidence type="ECO:0000256" key="1">
    <source>
        <dbReference type="SAM" id="MobiDB-lite"/>
    </source>
</evidence>
<protein>
    <submittedName>
        <fullName evidence="2">Uncharacterized protein</fullName>
    </submittedName>
</protein>
<dbReference type="AlphaFoldDB" id="A0AAE0S7T8"/>
<evidence type="ECO:0000313" key="3">
    <source>
        <dbReference type="Proteomes" id="UP001195483"/>
    </source>
</evidence>
<reference evidence="2" key="1">
    <citation type="journal article" date="2021" name="Genome Biol. Evol.">
        <title>A High-Quality Reference Genome for a Parasitic Bivalve with Doubly Uniparental Inheritance (Bivalvia: Unionida).</title>
        <authorList>
            <person name="Smith C.H."/>
        </authorList>
    </citation>
    <scope>NUCLEOTIDE SEQUENCE</scope>
    <source>
        <strain evidence="2">CHS0354</strain>
    </source>
</reference>
<reference evidence="2" key="2">
    <citation type="journal article" date="2021" name="Genome Biol. Evol.">
        <title>Developing a high-quality reference genome for a parasitic bivalve with doubly uniparental inheritance (Bivalvia: Unionida).</title>
        <authorList>
            <person name="Smith C.H."/>
        </authorList>
    </citation>
    <scope>NUCLEOTIDE SEQUENCE</scope>
    <source>
        <strain evidence="2">CHS0354</strain>
        <tissue evidence="2">Mantle</tissue>
    </source>
</reference>
<comment type="caution">
    <text evidence="2">The sequence shown here is derived from an EMBL/GenBank/DDBJ whole genome shotgun (WGS) entry which is preliminary data.</text>
</comment>
<reference evidence="2" key="3">
    <citation type="submission" date="2023-05" db="EMBL/GenBank/DDBJ databases">
        <authorList>
            <person name="Smith C.H."/>
        </authorList>
    </citation>
    <scope>NUCLEOTIDE SEQUENCE</scope>
    <source>
        <strain evidence="2">CHS0354</strain>
        <tissue evidence="2">Mantle</tissue>
    </source>
</reference>
<proteinExistence type="predicted"/>
<evidence type="ECO:0000313" key="2">
    <source>
        <dbReference type="EMBL" id="KAK3586842.1"/>
    </source>
</evidence>
<accession>A0AAE0S7T8</accession>
<feature type="compositionally biased region" description="Basic and acidic residues" evidence="1">
    <location>
        <begin position="10"/>
        <end position="20"/>
    </location>
</feature>